<comment type="caution">
    <text evidence="1">The sequence shown here is derived from an EMBL/GenBank/DDBJ whole genome shotgun (WGS) entry which is preliminary data.</text>
</comment>
<protein>
    <submittedName>
        <fullName evidence="1">Uncharacterized protein</fullName>
    </submittedName>
</protein>
<accession>A0A8K0UIW5</accession>
<dbReference type="AlphaFoldDB" id="A0A8K0UIW5"/>
<dbReference type="EMBL" id="JAEVFJ010000027">
    <property type="protein sequence ID" value="KAH8093849.1"/>
    <property type="molecule type" value="Genomic_DNA"/>
</dbReference>
<proteinExistence type="predicted"/>
<evidence type="ECO:0000313" key="1">
    <source>
        <dbReference type="EMBL" id="KAH8093849.1"/>
    </source>
</evidence>
<dbReference type="Proteomes" id="UP000813824">
    <property type="component" value="Unassembled WGS sequence"/>
</dbReference>
<name>A0A8K0UIW5_9AGAR</name>
<reference evidence="1" key="1">
    <citation type="journal article" date="2021" name="New Phytol.">
        <title>Evolutionary innovations through gain and loss of genes in the ectomycorrhizal Boletales.</title>
        <authorList>
            <person name="Wu G."/>
            <person name="Miyauchi S."/>
            <person name="Morin E."/>
            <person name="Kuo A."/>
            <person name="Drula E."/>
            <person name="Varga T."/>
            <person name="Kohler A."/>
            <person name="Feng B."/>
            <person name="Cao Y."/>
            <person name="Lipzen A."/>
            <person name="Daum C."/>
            <person name="Hundley H."/>
            <person name="Pangilinan J."/>
            <person name="Johnson J."/>
            <person name="Barry K."/>
            <person name="LaButti K."/>
            <person name="Ng V."/>
            <person name="Ahrendt S."/>
            <person name="Min B."/>
            <person name="Choi I.G."/>
            <person name="Park H."/>
            <person name="Plett J.M."/>
            <person name="Magnuson J."/>
            <person name="Spatafora J.W."/>
            <person name="Nagy L.G."/>
            <person name="Henrissat B."/>
            <person name="Grigoriev I.V."/>
            <person name="Yang Z.L."/>
            <person name="Xu J."/>
            <person name="Martin F.M."/>
        </authorList>
    </citation>
    <scope>NUCLEOTIDE SEQUENCE</scope>
    <source>
        <strain evidence="1">KKN 215</strain>
    </source>
</reference>
<sequence length="444" mass="48513">MLSSSRAPLARVAQGRMAARRVAGVRTCQRFQSTAAGSQPSMASHVAAGVAGGTIVILGGYSYYHFSGAKTAIDTAKATRTYFQQTTQSIKEKAPKNPNEVISFLRSMSKTYLSVIPGASAYIDTTFDTLDDLQESHGDELNKILTDTYNEVQAIVKDSETGADLDTARRLWEVLGKRVMELQELSKKAGGDAFAILEKKHPQVAQTIGSSYKNLKNLAESSGPEAKKLSDETSQQLKDIFAKGFSQESLQKAQELVKSKSSQVQELAQKASQKAWDASLSSSSSYLDKLPEIKSLLSDNASKFVSAGALSMGVASDEAKEVFDKVKEVGEEKNESKRKEKVKELKDFIIRKAEEAQSKGGKSVERAWESLQEWVQQVPGGSEALEKMPDMKVFVQLSQKKSEDAKKLAKETYDEVLKVLEAKAKKARGLVDEAKDEAKEKASS</sequence>
<gene>
    <name evidence="1" type="ORF">BXZ70DRAFT_948141</name>
</gene>
<keyword evidence="2" id="KW-1185">Reference proteome</keyword>
<organism evidence="1 2">
    <name type="scientific">Cristinia sonorae</name>
    <dbReference type="NCBI Taxonomy" id="1940300"/>
    <lineage>
        <taxon>Eukaryota</taxon>
        <taxon>Fungi</taxon>
        <taxon>Dikarya</taxon>
        <taxon>Basidiomycota</taxon>
        <taxon>Agaricomycotina</taxon>
        <taxon>Agaricomycetes</taxon>
        <taxon>Agaricomycetidae</taxon>
        <taxon>Agaricales</taxon>
        <taxon>Pleurotineae</taxon>
        <taxon>Stephanosporaceae</taxon>
        <taxon>Cristinia</taxon>
    </lineage>
</organism>
<dbReference type="OrthoDB" id="3060772at2759"/>
<evidence type="ECO:0000313" key="2">
    <source>
        <dbReference type="Proteomes" id="UP000813824"/>
    </source>
</evidence>